<gene>
    <name evidence="5" type="ORF">QYS49_36800</name>
</gene>
<dbReference type="PANTHER" id="PTHR43334">
    <property type="entry name" value="ACETATE--COA LIGASE [ADP-FORMING]"/>
    <property type="match status" value="1"/>
</dbReference>
<proteinExistence type="predicted"/>
<dbReference type="RefSeq" id="WP_308347685.1">
    <property type="nucleotide sequence ID" value="NZ_CP129971.1"/>
</dbReference>
<dbReference type="Gene3D" id="3.40.50.720">
    <property type="entry name" value="NAD(P)-binding Rossmann-like Domain"/>
    <property type="match status" value="1"/>
</dbReference>
<dbReference type="InterPro" id="IPR003781">
    <property type="entry name" value="CoA-bd"/>
</dbReference>
<evidence type="ECO:0000256" key="2">
    <source>
        <dbReference type="ARBA" id="ARBA00022741"/>
    </source>
</evidence>
<dbReference type="GO" id="GO:0005524">
    <property type="term" value="F:ATP binding"/>
    <property type="evidence" value="ECO:0007669"/>
    <property type="project" value="UniProtKB-KW"/>
</dbReference>
<dbReference type="KEGG" id="msaa:QYS49_36800"/>
<dbReference type="InterPro" id="IPR036291">
    <property type="entry name" value="NAD(P)-bd_dom_sf"/>
</dbReference>
<dbReference type="SUPFAM" id="SSF56059">
    <property type="entry name" value="Glutathione synthetase ATP-binding domain-like"/>
    <property type="match status" value="1"/>
</dbReference>
<sequence>MIFKKKQFELLFYPKQIAIIGASTKVNKVGYALLKNILDADYKGEVFPVNINAKQILGVKTYQNIKEINHSIDLAIIAVAAPIVPEILTDCQKKGIKAIIIISAGFKETGLISGKILEQQISNFISEHDLLVVGPNCLGIINTDPKTSLNATFARAIPPRGNIAFISQSGAIGIHALEFADKHDIGFSKFVTIGNKSALDENDFIDYLYNDIQTKVILIYLENFADGIRFREIVKRNNKINRKPIILLKSGRSESGKKAALSHTGSLAGEDGMISYFLEDCSVIRVNTMEEMFHSAMIMANQPVPKGDKLLVVTNAGGQGIMAMDSAEKYHLKVAELLEEEQHLLKTLLPPPASVKNPIDILGDATADRYRDTLRDLIKLNSFDLLLVICTPQFMTKREEILKSLKSILEKARKRNIPIAAVFPNVQDDAVMKLFDEYDLPNYEFPEQAVKALSYYSNFGKYSQTEELNPSKKLAERKYLTIKKQIDELKKAGERYFNEIQSYSLLKEFGFEIAPYAVSTNLKEALQTSKIKYPMVAKILAKGVIHKYDIGGVIVNISNKNDLIEAFSKISTCVSADRFQAVVLQSMVKNGVELIMGIKYHEGFGHAIMFGMGGTKVEILQDVIFGMAPLSKTKALQMINSIKGVKLLEGYRSQPPVNKEGLANLLLKLSYIVYNFPEISSLDLNPVFASETELLVADARIFIK</sequence>
<evidence type="ECO:0000256" key="3">
    <source>
        <dbReference type="ARBA" id="ARBA00022840"/>
    </source>
</evidence>
<evidence type="ECO:0000313" key="5">
    <source>
        <dbReference type="EMBL" id="WMN11002.1"/>
    </source>
</evidence>
<evidence type="ECO:0000259" key="4">
    <source>
        <dbReference type="SMART" id="SM00881"/>
    </source>
</evidence>
<dbReference type="InterPro" id="IPR013815">
    <property type="entry name" value="ATP_grasp_subdomain_1"/>
</dbReference>
<organism evidence="5 6">
    <name type="scientific">Marivirga salinarum</name>
    <dbReference type="NCBI Taxonomy" id="3059078"/>
    <lineage>
        <taxon>Bacteria</taxon>
        <taxon>Pseudomonadati</taxon>
        <taxon>Bacteroidota</taxon>
        <taxon>Cytophagia</taxon>
        <taxon>Cytophagales</taxon>
        <taxon>Marivirgaceae</taxon>
        <taxon>Marivirga</taxon>
    </lineage>
</organism>
<dbReference type="Gene3D" id="3.30.1490.20">
    <property type="entry name" value="ATP-grasp fold, A domain"/>
    <property type="match status" value="1"/>
</dbReference>
<dbReference type="InterPro" id="IPR016102">
    <property type="entry name" value="Succinyl-CoA_synth-like"/>
</dbReference>
<name>A0AA51N8Z4_9BACT</name>
<dbReference type="InterPro" id="IPR051538">
    <property type="entry name" value="Acyl-CoA_Synth/Transferase"/>
</dbReference>
<dbReference type="Gene3D" id="3.30.470.20">
    <property type="entry name" value="ATP-grasp fold, B domain"/>
    <property type="match status" value="1"/>
</dbReference>
<dbReference type="SMART" id="SM00881">
    <property type="entry name" value="CoA_binding"/>
    <property type="match status" value="1"/>
</dbReference>
<dbReference type="SUPFAM" id="SSF52210">
    <property type="entry name" value="Succinyl-CoA synthetase domains"/>
    <property type="match status" value="2"/>
</dbReference>
<keyword evidence="2" id="KW-0547">Nucleotide-binding</keyword>
<dbReference type="AlphaFoldDB" id="A0AA51N8Z4"/>
<dbReference type="Pfam" id="PF13607">
    <property type="entry name" value="Succ_CoA_lig"/>
    <property type="match status" value="1"/>
</dbReference>
<dbReference type="PANTHER" id="PTHR43334:SF1">
    <property type="entry name" value="3-HYDROXYPROPIONATE--COA LIGASE [ADP-FORMING]"/>
    <property type="match status" value="1"/>
</dbReference>
<evidence type="ECO:0000313" key="6">
    <source>
        <dbReference type="Proteomes" id="UP001230496"/>
    </source>
</evidence>
<keyword evidence="6" id="KW-1185">Reference proteome</keyword>
<dbReference type="EMBL" id="CP129971">
    <property type="protein sequence ID" value="WMN11002.1"/>
    <property type="molecule type" value="Genomic_DNA"/>
</dbReference>
<protein>
    <submittedName>
        <fullName evidence="5">Acetate--CoA ligase family protein</fullName>
    </submittedName>
</protein>
<dbReference type="Proteomes" id="UP001230496">
    <property type="component" value="Chromosome"/>
</dbReference>
<dbReference type="InterPro" id="IPR032875">
    <property type="entry name" value="Succ_CoA_lig_flav_dom"/>
</dbReference>
<dbReference type="Pfam" id="PF13549">
    <property type="entry name" value="ATP-grasp_5"/>
    <property type="match status" value="1"/>
</dbReference>
<keyword evidence="1 5" id="KW-0436">Ligase</keyword>
<dbReference type="SUPFAM" id="SSF51735">
    <property type="entry name" value="NAD(P)-binding Rossmann-fold domains"/>
    <property type="match status" value="1"/>
</dbReference>
<dbReference type="Gene3D" id="3.40.50.261">
    <property type="entry name" value="Succinyl-CoA synthetase domains"/>
    <property type="match status" value="2"/>
</dbReference>
<feature type="domain" description="CoA-binding" evidence="4">
    <location>
        <begin position="11"/>
        <end position="106"/>
    </location>
</feature>
<accession>A0AA51N8Z4</accession>
<keyword evidence="3" id="KW-0067">ATP-binding</keyword>
<evidence type="ECO:0000256" key="1">
    <source>
        <dbReference type="ARBA" id="ARBA00022598"/>
    </source>
</evidence>
<dbReference type="GO" id="GO:0016874">
    <property type="term" value="F:ligase activity"/>
    <property type="evidence" value="ECO:0007669"/>
    <property type="project" value="UniProtKB-KW"/>
</dbReference>
<reference evidence="5 6" key="1">
    <citation type="submission" date="2023-08" db="EMBL/GenBank/DDBJ databases">
        <title>Comparative genomics and taxonomic characterization of three novel marine species of genus Marivirga.</title>
        <authorList>
            <person name="Muhammad N."/>
            <person name="Kim S.-G."/>
        </authorList>
    </citation>
    <scope>NUCLEOTIDE SEQUENCE [LARGE SCALE GENOMIC DNA]</scope>
    <source>
        <strain evidence="5 6">BDSF4-3</strain>
    </source>
</reference>
<dbReference type="Pfam" id="PF13380">
    <property type="entry name" value="CoA_binding_2"/>
    <property type="match status" value="1"/>
</dbReference>